<dbReference type="InterPro" id="IPR012338">
    <property type="entry name" value="Beta-lactam/transpept-like"/>
</dbReference>
<dbReference type="InterPro" id="IPR000667">
    <property type="entry name" value="Peptidase_S13"/>
</dbReference>
<evidence type="ECO:0000256" key="1">
    <source>
        <dbReference type="ARBA" id="ARBA00006096"/>
    </source>
</evidence>
<proteinExistence type="inferred from homology"/>
<keyword evidence="4" id="KW-1185">Reference proteome</keyword>
<dbReference type="GO" id="GO:0000270">
    <property type="term" value="P:peptidoglycan metabolic process"/>
    <property type="evidence" value="ECO:0007669"/>
    <property type="project" value="TreeGrafter"/>
</dbReference>
<dbReference type="PANTHER" id="PTHR30023:SF0">
    <property type="entry name" value="PENICILLIN-SENSITIVE CARBOXYPEPTIDASE A"/>
    <property type="match status" value="1"/>
</dbReference>
<dbReference type="PRINTS" id="PR00922">
    <property type="entry name" value="DADACBPTASE3"/>
</dbReference>
<keyword evidence="2 3" id="KW-0378">Hydrolase</keyword>
<dbReference type="PANTHER" id="PTHR30023">
    <property type="entry name" value="D-ALANYL-D-ALANINE CARBOXYPEPTIDASE"/>
    <property type="match status" value="1"/>
</dbReference>
<sequence length="485" mass="53292">MNTNLIKSSFLTVSKILFFSVILQFLFLQVNAQTKNKMLEGEFQKFLEHEWMKGASVSFHVKSIKGNKFEYGYDAERALTPASITKLLTTSAGLFQLGEDFRFKTKISYTGDFKDGVLDGNLIIHGGGDPTLTLLSLDSAVKASFPSLKEIKGGIIADASLYGTRTTPPNWVWEDLGNYYGVGAASLNINDNMFKLYLKTGATGAVASINKVEPHPPYLHITSEVTAGKKGTGDNSFLFSAPYSDRHIIRGTLPPHRSNFRVKGGVTDPDYHAVWLLADTLSSQGIVVSKENLKVEYQKENVPTSKVAGEINSKPLSWIINRTNKKSINLYAESIAKYVSNEKTRSIVADSITSTLLNELSTIGVTTDGIYLEDGSGLSPFDAFSASHMTSVLEKIYSAPQYKTFYNSLAVTGISGTLKYFCRNNQAKGKVHGKSGSMRRVRSYAGYIKTNGGDELAFTIIVNNFSCKSKVVRKAMEPLFDVLVK</sequence>
<organism evidence="3 4">
    <name type="scientific">Flammeovirga aprica JL-4</name>
    <dbReference type="NCBI Taxonomy" id="694437"/>
    <lineage>
        <taxon>Bacteria</taxon>
        <taxon>Pseudomonadati</taxon>
        <taxon>Bacteroidota</taxon>
        <taxon>Cytophagia</taxon>
        <taxon>Cytophagales</taxon>
        <taxon>Flammeovirgaceae</taxon>
        <taxon>Flammeovirga</taxon>
    </lineage>
</organism>
<reference evidence="3 4" key="1">
    <citation type="submission" date="2020-04" db="EMBL/GenBank/DDBJ databases">
        <title>Flammeovirga sp. SR4, a novel species isolated from seawater.</title>
        <authorList>
            <person name="Wang X."/>
        </authorList>
    </citation>
    <scope>NUCLEOTIDE SEQUENCE [LARGE SCALE GENOMIC DNA]</scope>
    <source>
        <strain evidence="3 4">ATCC 23126</strain>
    </source>
</reference>
<dbReference type="Gene3D" id="3.50.80.20">
    <property type="entry name" value="D-Ala-D-Ala carboxypeptidase C, peptidase S13"/>
    <property type="match status" value="1"/>
</dbReference>
<comment type="caution">
    <text evidence="3">The sequence shown here is derived from an EMBL/GenBank/DDBJ whole genome shotgun (WGS) entry which is preliminary data.</text>
</comment>
<dbReference type="SUPFAM" id="SSF56601">
    <property type="entry name" value="beta-lactamase/transpeptidase-like"/>
    <property type="match status" value="1"/>
</dbReference>
<dbReference type="EMBL" id="JABANE010000001">
    <property type="protein sequence ID" value="NME66388.1"/>
    <property type="molecule type" value="Genomic_DNA"/>
</dbReference>
<name>A0A7X9NZH4_9BACT</name>
<accession>A0A7X9NZH4</accession>
<dbReference type="AlphaFoldDB" id="A0A7X9NZH4"/>
<dbReference type="EC" id="3.4.16.4" evidence="3"/>
<protein>
    <submittedName>
        <fullName evidence="3">D-alanyl-D-alanine carboxypeptidase/D-alanyl-D-alanine-endopeptidase</fullName>
        <ecNumber evidence="3">3.4.16.4</ecNumber>
    </submittedName>
</protein>
<dbReference type="Proteomes" id="UP000576082">
    <property type="component" value="Unassembled WGS sequence"/>
</dbReference>
<dbReference type="RefSeq" id="WP_169654160.1">
    <property type="nucleotide sequence ID" value="NZ_JABANE010000001.1"/>
</dbReference>
<keyword evidence="3" id="KW-0121">Carboxypeptidase</keyword>
<gene>
    <name evidence="3" type="primary">dacB</name>
    <name evidence="3" type="ORF">HHU12_00280</name>
</gene>
<dbReference type="GO" id="GO:0006508">
    <property type="term" value="P:proteolysis"/>
    <property type="evidence" value="ECO:0007669"/>
    <property type="project" value="InterPro"/>
</dbReference>
<keyword evidence="3" id="KW-0645">Protease</keyword>
<dbReference type="GO" id="GO:0009002">
    <property type="term" value="F:serine-type D-Ala-D-Ala carboxypeptidase activity"/>
    <property type="evidence" value="ECO:0007669"/>
    <property type="project" value="UniProtKB-EC"/>
</dbReference>
<evidence type="ECO:0000313" key="3">
    <source>
        <dbReference type="EMBL" id="NME66388.1"/>
    </source>
</evidence>
<dbReference type="Gene3D" id="3.40.710.10">
    <property type="entry name" value="DD-peptidase/beta-lactamase superfamily"/>
    <property type="match status" value="2"/>
</dbReference>
<evidence type="ECO:0000313" key="4">
    <source>
        <dbReference type="Proteomes" id="UP000576082"/>
    </source>
</evidence>
<evidence type="ECO:0000256" key="2">
    <source>
        <dbReference type="ARBA" id="ARBA00022801"/>
    </source>
</evidence>
<dbReference type="Pfam" id="PF02113">
    <property type="entry name" value="Peptidase_S13"/>
    <property type="match status" value="1"/>
</dbReference>
<dbReference type="NCBIfam" id="TIGR00666">
    <property type="entry name" value="PBP4"/>
    <property type="match status" value="1"/>
</dbReference>
<comment type="similarity">
    <text evidence="1">Belongs to the peptidase S13 family.</text>
</comment>